<feature type="compositionally biased region" description="Pro residues" evidence="1">
    <location>
        <begin position="261"/>
        <end position="280"/>
    </location>
</feature>
<evidence type="ECO:0000313" key="4">
    <source>
        <dbReference type="EMBL" id="GAA4792640.1"/>
    </source>
</evidence>
<keyword evidence="2" id="KW-0472">Membrane</keyword>
<sequence>MDTGLKQRLIGAAVLVALAVIFLPMLVKGPAPDSGVSDVPLKMPDAPGGDTETRELPLVMPGEVPKGGAVGMDATPVDRPATTATPAGAPAATDPAATDPTTDPDAPATGDAPAATALPPTVAAGDYAVHFGAYASQKGADTVVALARGAGLPAYSEATTVNGKPAVRVRIGPYATRAEAEIVRVKALEVRSDVPVKVVALDAEPAPAPTPAMATAAVEPPKPVPAKPAEPKPEPRPETKPQPKPADPKPVAAKPAESKPAPAPAKPPAPKPAAPAPSAPSAPSATAKVGFAVQVGAFGDATEAGAMRERLRAAGFTAFTETVNTDKGKLTRVRVGPVLDRAAADQLKSQIQARTGVDGIVRPHP</sequence>
<keyword evidence="2" id="KW-1133">Transmembrane helix</keyword>
<proteinExistence type="predicted"/>
<comment type="caution">
    <text evidence="4">The sequence shown here is derived from an EMBL/GenBank/DDBJ whole genome shotgun (WGS) entry which is preliminary data.</text>
</comment>
<feature type="region of interest" description="Disordered" evidence="1">
    <location>
        <begin position="32"/>
        <end position="117"/>
    </location>
</feature>
<dbReference type="PANTHER" id="PTHR38687:SF1">
    <property type="entry name" value="CELL DIVISION PROTEIN DEDD"/>
    <property type="match status" value="1"/>
</dbReference>
<gene>
    <name evidence="4" type="ORF">GCM10023307_17580</name>
</gene>
<feature type="compositionally biased region" description="Low complexity" evidence="1">
    <location>
        <begin position="249"/>
        <end position="260"/>
    </location>
</feature>
<feature type="domain" description="SPOR" evidence="3">
    <location>
        <begin position="285"/>
        <end position="364"/>
    </location>
</feature>
<feature type="compositionally biased region" description="Basic and acidic residues" evidence="1">
    <location>
        <begin position="229"/>
        <end position="241"/>
    </location>
</feature>
<keyword evidence="5" id="KW-1185">Reference proteome</keyword>
<evidence type="ECO:0000313" key="5">
    <source>
        <dbReference type="Proteomes" id="UP001499959"/>
    </source>
</evidence>
<dbReference type="PANTHER" id="PTHR38687">
    <property type="entry name" value="CELL DIVISION PROTEIN DEDD-RELATED"/>
    <property type="match status" value="1"/>
</dbReference>
<dbReference type="Proteomes" id="UP001499959">
    <property type="component" value="Unassembled WGS sequence"/>
</dbReference>
<dbReference type="Gene3D" id="3.30.70.1070">
    <property type="entry name" value="Sporulation related repeat"/>
    <property type="match status" value="2"/>
</dbReference>
<feature type="domain" description="SPOR" evidence="3">
    <location>
        <begin position="121"/>
        <end position="201"/>
    </location>
</feature>
<dbReference type="EMBL" id="BAABJE010000007">
    <property type="protein sequence ID" value="GAA4792640.1"/>
    <property type="molecule type" value="Genomic_DNA"/>
</dbReference>
<feature type="region of interest" description="Disordered" evidence="1">
    <location>
        <begin position="206"/>
        <end position="286"/>
    </location>
</feature>
<dbReference type="Pfam" id="PF05036">
    <property type="entry name" value="SPOR"/>
    <property type="match status" value="2"/>
</dbReference>
<organism evidence="4 5">
    <name type="scientific">Lysobacter hankyongensis</name>
    <dbReference type="NCBI Taxonomy" id="1176535"/>
    <lineage>
        <taxon>Bacteria</taxon>
        <taxon>Pseudomonadati</taxon>
        <taxon>Pseudomonadota</taxon>
        <taxon>Gammaproteobacteria</taxon>
        <taxon>Lysobacterales</taxon>
        <taxon>Lysobacteraceae</taxon>
        <taxon>Lysobacter</taxon>
    </lineage>
</organism>
<evidence type="ECO:0000256" key="1">
    <source>
        <dbReference type="SAM" id="MobiDB-lite"/>
    </source>
</evidence>
<name>A0ABP9BAA5_9GAMM</name>
<dbReference type="InterPro" id="IPR036680">
    <property type="entry name" value="SPOR-like_sf"/>
</dbReference>
<feature type="transmembrane region" description="Helical" evidence="2">
    <location>
        <begin position="9"/>
        <end position="27"/>
    </location>
</feature>
<dbReference type="PROSITE" id="PS51724">
    <property type="entry name" value="SPOR"/>
    <property type="match status" value="2"/>
</dbReference>
<protein>
    <submittedName>
        <fullName evidence="4">SPOR domain-containing protein</fullName>
    </submittedName>
</protein>
<keyword evidence="2" id="KW-0812">Transmembrane</keyword>
<feature type="compositionally biased region" description="Low complexity" evidence="1">
    <location>
        <begin position="80"/>
        <end position="117"/>
    </location>
</feature>
<reference evidence="5" key="1">
    <citation type="journal article" date="2019" name="Int. J. Syst. Evol. Microbiol.">
        <title>The Global Catalogue of Microorganisms (GCM) 10K type strain sequencing project: providing services to taxonomists for standard genome sequencing and annotation.</title>
        <authorList>
            <consortium name="The Broad Institute Genomics Platform"/>
            <consortium name="The Broad Institute Genome Sequencing Center for Infectious Disease"/>
            <person name="Wu L."/>
            <person name="Ma J."/>
        </authorList>
    </citation>
    <scope>NUCLEOTIDE SEQUENCE [LARGE SCALE GENOMIC DNA]</scope>
    <source>
        <strain evidence="5">JCM 18204</strain>
    </source>
</reference>
<dbReference type="InterPro" id="IPR007730">
    <property type="entry name" value="SPOR-like_dom"/>
</dbReference>
<dbReference type="SUPFAM" id="SSF110997">
    <property type="entry name" value="Sporulation related repeat"/>
    <property type="match status" value="2"/>
</dbReference>
<dbReference type="InterPro" id="IPR052521">
    <property type="entry name" value="Cell_div_SPOR-domain"/>
</dbReference>
<evidence type="ECO:0000259" key="3">
    <source>
        <dbReference type="PROSITE" id="PS51724"/>
    </source>
</evidence>
<evidence type="ECO:0000256" key="2">
    <source>
        <dbReference type="SAM" id="Phobius"/>
    </source>
</evidence>
<accession>A0ABP9BAA5</accession>
<dbReference type="RefSeq" id="WP_345302946.1">
    <property type="nucleotide sequence ID" value="NZ_BAABJE010000007.1"/>
</dbReference>